<comment type="caution">
    <text evidence="7">The sequence shown here is derived from an EMBL/GenBank/DDBJ whole genome shotgun (WGS) entry which is preliminary data.</text>
</comment>
<feature type="transmembrane region" description="Helical" evidence="6">
    <location>
        <begin position="73"/>
        <end position="94"/>
    </location>
</feature>
<evidence type="ECO:0000256" key="3">
    <source>
        <dbReference type="ARBA" id="ARBA00022729"/>
    </source>
</evidence>
<dbReference type="GO" id="GO:0005509">
    <property type="term" value="F:calcium ion binding"/>
    <property type="evidence" value="ECO:0007669"/>
    <property type="project" value="InterPro"/>
</dbReference>
<name>A0A0G0URH6_9BACT</name>
<dbReference type="Gene3D" id="4.10.1080.10">
    <property type="entry name" value="TSP type-3 repeat"/>
    <property type="match status" value="1"/>
</dbReference>
<accession>A0A0G0URH6</accession>
<reference evidence="7 8" key="1">
    <citation type="journal article" date="2015" name="Nature">
        <title>rRNA introns, odd ribosomes, and small enigmatic genomes across a large radiation of phyla.</title>
        <authorList>
            <person name="Brown C.T."/>
            <person name="Hug L.A."/>
            <person name="Thomas B.C."/>
            <person name="Sharon I."/>
            <person name="Castelle C.J."/>
            <person name="Singh A."/>
            <person name="Wilkins M.J."/>
            <person name="Williams K.H."/>
            <person name="Banfield J.F."/>
        </authorList>
    </citation>
    <scope>NUCLEOTIDE SEQUENCE [LARGE SCALE GENOMIC DNA]</scope>
</reference>
<dbReference type="Proteomes" id="UP000034190">
    <property type="component" value="Unassembled WGS sequence"/>
</dbReference>
<keyword evidence="6" id="KW-0472">Membrane</keyword>
<dbReference type="InterPro" id="IPR059100">
    <property type="entry name" value="TSP3_bac"/>
</dbReference>
<feature type="region of interest" description="Disordered" evidence="5">
    <location>
        <begin position="158"/>
        <end position="221"/>
    </location>
</feature>
<keyword evidence="2" id="KW-0964">Secreted</keyword>
<keyword evidence="3" id="KW-0732">Signal</keyword>
<evidence type="ECO:0000256" key="6">
    <source>
        <dbReference type="SAM" id="Phobius"/>
    </source>
</evidence>
<sequence>MFDELKNNQAVPPVNQRPLSAPLAPAAPVRAEDIFAEVDKTAKPEVFRPNSSDPNSPRGTVIPPETGWKKNKMAVLGLLFGGLIVVVGGGYLGLKLATTRPEIDNSTIIQEQPGNTEVETATPAPAAEVDNTAAPIIQQPAAAVVLDSDLDGLADAEEATFGTDINNSDTDQDGLTDREEARVYRTDPLNPDTDGDGFKDGDEINNGYNPKGAGKLLEINK</sequence>
<evidence type="ECO:0000313" key="8">
    <source>
        <dbReference type="Proteomes" id="UP000034190"/>
    </source>
</evidence>
<feature type="region of interest" description="Disordered" evidence="5">
    <location>
        <begin position="1"/>
        <end position="25"/>
    </location>
</feature>
<dbReference type="PANTHER" id="PTHR37467:SF1">
    <property type="entry name" value="EXPORTED CALCIUM-BINDING GLYCOPROTEIN"/>
    <property type="match status" value="1"/>
</dbReference>
<dbReference type="PANTHER" id="PTHR37467">
    <property type="entry name" value="EXPORTED CALCIUM-BINDING GLYCOPROTEIN-RELATED"/>
    <property type="match status" value="1"/>
</dbReference>
<keyword evidence="4" id="KW-0106">Calcium</keyword>
<proteinExistence type="predicted"/>
<dbReference type="EMBL" id="LCAP01000008">
    <property type="protein sequence ID" value="KKR91359.1"/>
    <property type="molecule type" value="Genomic_DNA"/>
</dbReference>
<comment type="subcellular location">
    <subcellularLocation>
        <location evidence="1">Secreted</location>
    </subcellularLocation>
</comment>
<evidence type="ECO:0008006" key="9">
    <source>
        <dbReference type="Google" id="ProtNLM"/>
    </source>
</evidence>
<keyword evidence="6" id="KW-1133">Transmembrane helix</keyword>
<evidence type="ECO:0000256" key="2">
    <source>
        <dbReference type="ARBA" id="ARBA00022525"/>
    </source>
</evidence>
<dbReference type="Pfam" id="PF18884">
    <property type="entry name" value="TSP3_bac"/>
    <property type="match status" value="3"/>
</dbReference>
<feature type="compositionally biased region" description="Polar residues" evidence="5">
    <location>
        <begin position="49"/>
        <end position="58"/>
    </location>
</feature>
<protein>
    <recommendedName>
        <fullName evidence="9">S-layer domain-containing protein</fullName>
    </recommendedName>
</protein>
<dbReference type="SUPFAM" id="SSF103647">
    <property type="entry name" value="TSP type-3 repeat"/>
    <property type="match status" value="1"/>
</dbReference>
<evidence type="ECO:0000256" key="5">
    <source>
        <dbReference type="SAM" id="MobiDB-lite"/>
    </source>
</evidence>
<keyword evidence="6" id="KW-0812">Transmembrane</keyword>
<feature type="compositionally biased region" description="Basic and acidic residues" evidence="5">
    <location>
        <begin position="175"/>
        <end position="185"/>
    </location>
</feature>
<dbReference type="AlphaFoldDB" id="A0A0G0URH6"/>
<evidence type="ECO:0000256" key="4">
    <source>
        <dbReference type="ARBA" id="ARBA00022837"/>
    </source>
</evidence>
<gene>
    <name evidence="7" type="ORF">UU43_C0008G0010</name>
</gene>
<feature type="region of interest" description="Disordered" evidence="5">
    <location>
        <begin position="40"/>
        <end position="66"/>
    </location>
</feature>
<organism evidence="7 8">
    <name type="scientific">Candidatus Falkowbacteria bacterium GW2011_GWA2_41_14</name>
    <dbReference type="NCBI Taxonomy" id="1618635"/>
    <lineage>
        <taxon>Bacteria</taxon>
        <taxon>Candidatus Falkowiibacteriota</taxon>
    </lineage>
</organism>
<evidence type="ECO:0000313" key="7">
    <source>
        <dbReference type="EMBL" id="KKR91359.1"/>
    </source>
</evidence>
<dbReference type="InterPro" id="IPR053180">
    <property type="entry name" value="Ca-binding_acidic-repeat"/>
</dbReference>
<dbReference type="InterPro" id="IPR028974">
    <property type="entry name" value="TSP_type-3_rpt"/>
</dbReference>
<evidence type="ECO:0000256" key="1">
    <source>
        <dbReference type="ARBA" id="ARBA00004613"/>
    </source>
</evidence>